<protein>
    <submittedName>
        <fullName evidence="2">Uncharacterized protein</fullName>
    </submittedName>
</protein>
<gene>
    <name evidence="2" type="ORF">M011DRAFT_492048</name>
</gene>
<keyword evidence="3" id="KW-1185">Reference proteome</keyword>
<accession>A0A6A6VLK2</accession>
<feature type="compositionally biased region" description="Basic and acidic residues" evidence="1">
    <location>
        <begin position="37"/>
        <end position="47"/>
    </location>
</feature>
<sequence length="170" mass="17536">MSALSPTAPSQPTTSEAISNPSNPATKNPSESASASHHTDASNRDEPIPQTQGSEQHPRHGAWAQGRGIHGAGAGEEAKGLTEEDIGRHNELDGEQMAMPGEGRVADAVVGGEKRGKTGAGGAEPDLASDLDRKKAEQQEAREKIKAQRAENTVIGGVGQQGGPASTVEY</sequence>
<dbReference type="OrthoDB" id="3438962at2759"/>
<evidence type="ECO:0000256" key="1">
    <source>
        <dbReference type="SAM" id="MobiDB-lite"/>
    </source>
</evidence>
<feature type="compositionally biased region" description="Polar residues" evidence="1">
    <location>
        <begin position="1"/>
        <end position="36"/>
    </location>
</feature>
<organism evidence="2 3">
    <name type="scientific">Sporormia fimetaria CBS 119925</name>
    <dbReference type="NCBI Taxonomy" id="1340428"/>
    <lineage>
        <taxon>Eukaryota</taxon>
        <taxon>Fungi</taxon>
        <taxon>Dikarya</taxon>
        <taxon>Ascomycota</taxon>
        <taxon>Pezizomycotina</taxon>
        <taxon>Dothideomycetes</taxon>
        <taxon>Pleosporomycetidae</taxon>
        <taxon>Pleosporales</taxon>
        <taxon>Sporormiaceae</taxon>
        <taxon>Sporormia</taxon>
    </lineage>
</organism>
<dbReference type="Proteomes" id="UP000799440">
    <property type="component" value="Unassembled WGS sequence"/>
</dbReference>
<feature type="compositionally biased region" description="Basic and acidic residues" evidence="1">
    <location>
        <begin position="130"/>
        <end position="149"/>
    </location>
</feature>
<name>A0A6A6VLK2_9PLEO</name>
<dbReference type="AlphaFoldDB" id="A0A6A6VLK2"/>
<dbReference type="EMBL" id="MU006563">
    <property type="protein sequence ID" value="KAF2750604.1"/>
    <property type="molecule type" value="Genomic_DNA"/>
</dbReference>
<evidence type="ECO:0000313" key="3">
    <source>
        <dbReference type="Proteomes" id="UP000799440"/>
    </source>
</evidence>
<feature type="region of interest" description="Disordered" evidence="1">
    <location>
        <begin position="1"/>
        <end position="170"/>
    </location>
</feature>
<feature type="compositionally biased region" description="Basic and acidic residues" evidence="1">
    <location>
        <begin position="76"/>
        <end position="92"/>
    </location>
</feature>
<reference evidence="2" key="1">
    <citation type="journal article" date="2020" name="Stud. Mycol.">
        <title>101 Dothideomycetes genomes: a test case for predicting lifestyles and emergence of pathogens.</title>
        <authorList>
            <person name="Haridas S."/>
            <person name="Albert R."/>
            <person name="Binder M."/>
            <person name="Bloem J."/>
            <person name="Labutti K."/>
            <person name="Salamov A."/>
            <person name="Andreopoulos B."/>
            <person name="Baker S."/>
            <person name="Barry K."/>
            <person name="Bills G."/>
            <person name="Bluhm B."/>
            <person name="Cannon C."/>
            <person name="Castanera R."/>
            <person name="Culley D."/>
            <person name="Daum C."/>
            <person name="Ezra D."/>
            <person name="Gonzalez J."/>
            <person name="Henrissat B."/>
            <person name="Kuo A."/>
            <person name="Liang C."/>
            <person name="Lipzen A."/>
            <person name="Lutzoni F."/>
            <person name="Magnuson J."/>
            <person name="Mondo S."/>
            <person name="Nolan M."/>
            <person name="Ohm R."/>
            <person name="Pangilinan J."/>
            <person name="Park H.-J."/>
            <person name="Ramirez L."/>
            <person name="Alfaro M."/>
            <person name="Sun H."/>
            <person name="Tritt A."/>
            <person name="Yoshinaga Y."/>
            <person name="Zwiers L.-H."/>
            <person name="Turgeon B."/>
            <person name="Goodwin S."/>
            <person name="Spatafora J."/>
            <person name="Crous P."/>
            <person name="Grigoriev I."/>
        </authorList>
    </citation>
    <scope>NUCLEOTIDE SEQUENCE</scope>
    <source>
        <strain evidence="2">CBS 119925</strain>
    </source>
</reference>
<proteinExistence type="predicted"/>
<evidence type="ECO:0000313" key="2">
    <source>
        <dbReference type="EMBL" id="KAF2750604.1"/>
    </source>
</evidence>